<dbReference type="Proteomes" id="UP000181976">
    <property type="component" value="Unassembled WGS sequence"/>
</dbReference>
<sequence>MRILQKRTLIVMLMSVLMVLPACQSGKKKEQSAREQQTSTKPRIEKEEVEKDVKEFVYPLPTSFEVTEMLNRIGAAYILTLSNSTDNVDKYLTEKKQAINLGVYGADLSYASTYNQKQQTMDYMEVSKKLIDALNISGALPSDIIEQIEQNQDDKDALVKIITNTFYDTYEYLNANGRGAVSMLVLAGSWVEALYITTNISENTYQNKEMVKIVMKQKASLNKLLELMKKHEDDESVREVMHQLQPLANVYNMVEENAISEEQMNIIIKETQKIRAAFVE</sequence>
<reference evidence="2 3" key="1">
    <citation type="submission" date="2016-10" db="EMBL/GenBank/DDBJ databases">
        <authorList>
            <person name="de Groot N.N."/>
        </authorList>
    </citation>
    <scope>NUCLEOTIDE SEQUENCE [LARGE SCALE GENOMIC DNA]</scope>
    <source>
        <strain evidence="2 3">DSM 19012</strain>
    </source>
</reference>
<dbReference type="InParanoid" id="A0A1I1UNM8"/>
<keyword evidence="1" id="KW-0732">Signal</keyword>
<dbReference type="EMBL" id="FONA01000001">
    <property type="protein sequence ID" value="SFD72462.1"/>
    <property type="molecule type" value="Genomic_DNA"/>
</dbReference>
<feature type="chain" id="PRO_5010322169" evidence="1">
    <location>
        <begin position="25"/>
        <end position="280"/>
    </location>
</feature>
<keyword evidence="3" id="KW-1185">Reference proteome</keyword>
<name>A0A1I1UNM8_9BACT</name>
<accession>A0A1I1UNM8</accession>
<evidence type="ECO:0000313" key="3">
    <source>
        <dbReference type="Proteomes" id="UP000181976"/>
    </source>
</evidence>
<dbReference type="OrthoDB" id="1116284at2"/>
<protein>
    <submittedName>
        <fullName evidence="2">Uncharacterized protein</fullName>
    </submittedName>
</protein>
<evidence type="ECO:0000256" key="1">
    <source>
        <dbReference type="SAM" id="SignalP"/>
    </source>
</evidence>
<dbReference type="RefSeq" id="WP_029626519.1">
    <property type="nucleotide sequence ID" value="NZ_AFSL01000024.1"/>
</dbReference>
<gene>
    <name evidence="2" type="ORF">SAMN05444380_101146</name>
</gene>
<dbReference type="AlphaFoldDB" id="A0A1I1UNM8"/>
<dbReference type="eggNOG" id="ENOG5033PNI">
    <property type="taxonomic scope" value="Bacteria"/>
</dbReference>
<feature type="signal peptide" evidence="1">
    <location>
        <begin position="1"/>
        <end position="24"/>
    </location>
</feature>
<organism evidence="2 3">
    <name type="scientific">Thermophagus xiamenensis</name>
    <dbReference type="NCBI Taxonomy" id="385682"/>
    <lineage>
        <taxon>Bacteria</taxon>
        <taxon>Pseudomonadati</taxon>
        <taxon>Bacteroidota</taxon>
        <taxon>Bacteroidia</taxon>
        <taxon>Marinilabiliales</taxon>
        <taxon>Marinilabiliaceae</taxon>
        <taxon>Thermophagus</taxon>
    </lineage>
</organism>
<proteinExistence type="predicted"/>
<evidence type="ECO:0000313" key="2">
    <source>
        <dbReference type="EMBL" id="SFD72462.1"/>
    </source>
</evidence>